<reference evidence="7 8" key="1">
    <citation type="submission" date="2020-10" db="EMBL/GenBank/DDBJ databases">
        <title>Sequencing the genomes of 1000 actinobacteria strains.</title>
        <authorList>
            <person name="Klenk H.-P."/>
        </authorList>
    </citation>
    <scope>NUCLEOTIDE SEQUENCE [LARGE SCALE GENOMIC DNA]</scope>
    <source>
        <strain evidence="7 8">DSM 7307</strain>
    </source>
</reference>
<accession>A0ABR9J1U0</accession>
<dbReference type="Pfam" id="PF01810">
    <property type="entry name" value="LysE"/>
    <property type="match status" value="1"/>
</dbReference>
<gene>
    <name evidence="7" type="ORF">H4W29_006695</name>
</gene>
<sequence length="217" mass="23047">MFVSSTLIPFFLALLALQLSPGPDMLLVIGRGIGQGRRVAFLTAVGGTLAAGLIQLPLLALGVASIIQSSPLAFAILRWVGAAYLIWLGLKLLLKTRGTLDPTVERNPVSGWTALREGMVSNLTNPKVLVFMLAFLPQFVDPHNGWPVAAQLLILGGMQKLSGFVVLALVALGAGGLGNWLSRRPHLLVWQKRFTGIVMLGLGLRLALTGDARPVSA</sequence>
<evidence type="ECO:0000256" key="2">
    <source>
        <dbReference type="ARBA" id="ARBA00022475"/>
    </source>
</evidence>
<dbReference type="Proteomes" id="UP000620262">
    <property type="component" value="Unassembled WGS sequence"/>
</dbReference>
<evidence type="ECO:0000256" key="6">
    <source>
        <dbReference type="SAM" id="Phobius"/>
    </source>
</evidence>
<comment type="subcellular location">
    <subcellularLocation>
        <location evidence="1">Cell membrane</location>
        <topology evidence="1">Multi-pass membrane protein</topology>
    </subcellularLocation>
</comment>
<keyword evidence="2" id="KW-1003">Cell membrane</keyword>
<evidence type="ECO:0000256" key="4">
    <source>
        <dbReference type="ARBA" id="ARBA00022989"/>
    </source>
</evidence>
<evidence type="ECO:0000313" key="8">
    <source>
        <dbReference type="Proteomes" id="UP000620262"/>
    </source>
</evidence>
<keyword evidence="4 6" id="KW-1133">Transmembrane helix</keyword>
<feature type="transmembrane region" description="Helical" evidence="6">
    <location>
        <begin position="39"/>
        <end position="66"/>
    </location>
</feature>
<dbReference type="PANTHER" id="PTHR30086:SF20">
    <property type="entry name" value="ARGININE EXPORTER PROTEIN ARGO-RELATED"/>
    <property type="match status" value="1"/>
</dbReference>
<organism evidence="7 8">
    <name type="scientific">Rhizobium viscosum</name>
    <name type="common">Arthrobacter viscosus</name>
    <dbReference type="NCBI Taxonomy" id="1673"/>
    <lineage>
        <taxon>Bacteria</taxon>
        <taxon>Pseudomonadati</taxon>
        <taxon>Pseudomonadota</taxon>
        <taxon>Alphaproteobacteria</taxon>
        <taxon>Hyphomicrobiales</taxon>
        <taxon>Rhizobiaceae</taxon>
        <taxon>Rhizobium/Agrobacterium group</taxon>
        <taxon>Rhizobium</taxon>
    </lineage>
</organism>
<protein>
    <submittedName>
        <fullName evidence="7">Threonine/homoserine/homoserine lactone efflux protein</fullName>
    </submittedName>
</protein>
<proteinExistence type="predicted"/>
<dbReference type="InterPro" id="IPR001123">
    <property type="entry name" value="LeuE-type"/>
</dbReference>
<dbReference type="PANTHER" id="PTHR30086">
    <property type="entry name" value="ARGININE EXPORTER PROTEIN ARGO"/>
    <property type="match status" value="1"/>
</dbReference>
<dbReference type="RefSeq" id="WP_192733037.1">
    <property type="nucleotide sequence ID" value="NZ_BAAAVL010000008.1"/>
</dbReference>
<feature type="transmembrane region" description="Helical" evidence="6">
    <location>
        <begin position="6"/>
        <end position="27"/>
    </location>
</feature>
<dbReference type="PIRSF" id="PIRSF006324">
    <property type="entry name" value="LeuE"/>
    <property type="match status" value="1"/>
</dbReference>
<feature type="transmembrane region" description="Helical" evidence="6">
    <location>
        <begin position="72"/>
        <end position="90"/>
    </location>
</feature>
<comment type="caution">
    <text evidence="7">The sequence shown here is derived from an EMBL/GenBank/DDBJ whole genome shotgun (WGS) entry which is preliminary data.</text>
</comment>
<feature type="transmembrane region" description="Helical" evidence="6">
    <location>
        <begin position="161"/>
        <end position="181"/>
    </location>
</feature>
<keyword evidence="8" id="KW-1185">Reference proteome</keyword>
<keyword evidence="5 6" id="KW-0472">Membrane</keyword>
<evidence type="ECO:0000256" key="5">
    <source>
        <dbReference type="ARBA" id="ARBA00023136"/>
    </source>
</evidence>
<dbReference type="EMBL" id="JADBEC010000003">
    <property type="protein sequence ID" value="MBE1509448.1"/>
    <property type="molecule type" value="Genomic_DNA"/>
</dbReference>
<name>A0ABR9J1U0_RHIVS</name>
<evidence type="ECO:0000313" key="7">
    <source>
        <dbReference type="EMBL" id="MBE1509448.1"/>
    </source>
</evidence>
<keyword evidence="3 6" id="KW-0812">Transmembrane</keyword>
<evidence type="ECO:0000256" key="1">
    <source>
        <dbReference type="ARBA" id="ARBA00004651"/>
    </source>
</evidence>
<evidence type="ECO:0000256" key="3">
    <source>
        <dbReference type="ARBA" id="ARBA00022692"/>
    </source>
</evidence>